<evidence type="ECO:0000256" key="2">
    <source>
        <dbReference type="SAM" id="Phobius"/>
    </source>
</evidence>
<dbReference type="PANTHER" id="PTHR37563:SF2">
    <property type="entry name" value="PHYTANOYL-COA DIOXYGENASE FAMILY PROTEIN (AFU_ORTHOLOGUE AFUA_2G03330)"/>
    <property type="match status" value="1"/>
</dbReference>
<evidence type="ECO:0000313" key="3">
    <source>
        <dbReference type="EMBL" id="WZN61954.1"/>
    </source>
</evidence>
<accession>A0AAX4P848</accession>
<feature type="transmembrane region" description="Helical" evidence="2">
    <location>
        <begin position="319"/>
        <end position="338"/>
    </location>
</feature>
<protein>
    <submittedName>
        <fullName evidence="3">Uncharacterized protein</fullName>
    </submittedName>
</protein>
<dbReference type="SUPFAM" id="SSF51197">
    <property type="entry name" value="Clavaminate synthase-like"/>
    <property type="match status" value="1"/>
</dbReference>
<keyword evidence="2" id="KW-1133">Transmembrane helix</keyword>
<evidence type="ECO:0000313" key="4">
    <source>
        <dbReference type="Proteomes" id="UP001472866"/>
    </source>
</evidence>
<organism evidence="3 4">
    <name type="scientific">Chloropicon roscoffensis</name>
    <dbReference type="NCBI Taxonomy" id="1461544"/>
    <lineage>
        <taxon>Eukaryota</taxon>
        <taxon>Viridiplantae</taxon>
        <taxon>Chlorophyta</taxon>
        <taxon>Chloropicophyceae</taxon>
        <taxon>Chloropicales</taxon>
        <taxon>Chloropicaceae</taxon>
        <taxon>Chloropicon</taxon>
    </lineage>
</organism>
<feature type="region of interest" description="Disordered" evidence="1">
    <location>
        <begin position="1"/>
        <end position="20"/>
    </location>
</feature>
<feature type="transmembrane region" description="Helical" evidence="2">
    <location>
        <begin position="190"/>
        <end position="213"/>
    </location>
</feature>
<dbReference type="Gene3D" id="2.60.120.620">
    <property type="entry name" value="q2cbj1_9rhob like domain"/>
    <property type="match status" value="1"/>
</dbReference>
<keyword evidence="2" id="KW-0812">Transmembrane</keyword>
<dbReference type="InterPro" id="IPR051961">
    <property type="entry name" value="Fungal_Metabolite_Diox"/>
</dbReference>
<gene>
    <name evidence="3" type="ORF">HKI87_05g34900</name>
</gene>
<dbReference type="AlphaFoldDB" id="A0AAX4P848"/>
<dbReference type="Proteomes" id="UP001472866">
    <property type="component" value="Chromosome 05"/>
</dbReference>
<keyword evidence="4" id="KW-1185">Reference proteome</keyword>
<sequence>MATSQQSPAPSPRAQSRAGFQARSTAISTAITASFLQKPFMDLFSMEPASRTASKVEPLVMSADTRAPFSDTRTISSQMMVTLVPTMTWALMPDMMVLSSAVSWTDSPRLKRLLVMTLLVVKTDSPDLVVRVLLDTLTSLETSLARMVTPKTAARQATVRTDPTTTAAFMLLTEPSTLESCPLREDMVDLLSASMIVVWCVCLFVCSCVYELVFVKVRLSFGRILLKYPLRQCIKIALSFPSLLHLVPQLDAVWDFGNSEVECHIEPRAEVRSGWGMSFFEYKVTELERSFDCPVHTMKRARVLEKAFGSTMTIARTRLFSVVVVAATTMYLAGTSLLSTRLSLSSNEKLGVQSMPAQRCDYGLDEKFYPDYYDDECWRNYSVDDWRNKEGGASRALFDHGVVYLKNILEYEEAKVLREYLGKELSPRTLDAEKYFVPGFKNSTGRFDLALDPRVQGPAMDALNNVVARLKNTLEAALDSEATLQEFTVYSTCRALGQQAHVDGCSICCGAAEVYKTRLQEVSRISSDTKLAVMKPSHYEKKHCSHHYSIFIALQPTSLEKNGVTYVHPGSHLYMPWNYSSADNYGDVREDIIGRASKELPKCEASLNTGDGFIYNALTVHGANTNPTNAARMMLVVSFSSQKDKPGRVSTSPTQSIHPDFVQRRLVPAEERMTDSECSVRHCMCKHMPFQNKEICGYEEAKVSINHFPMSSRAFADVIGNE</sequence>
<keyword evidence="2" id="KW-0472">Membrane</keyword>
<proteinExistence type="predicted"/>
<evidence type="ECO:0000256" key="1">
    <source>
        <dbReference type="SAM" id="MobiDB-lite"/>
    </source>
</evidence>
<dbReference type="PANTHER" id="PTHR37563">
    <property type="entry name" value="PHYTANOYL-COA DIOXYGENASE FAMILY PROTEIN (AFU_ORTHOLOGUE AFUA_2G03330)"/>
    <property type="match status" value="1"/>
</dbReference>
<dbReference type="EMBL" id="CP151505">
    <property type="protein sequence ID" value="WZN61954.1"/>
    <property type="molecule type" value="Genomic_DNA"/>
</dbReference>
<reference evidence="3 4" key="1">
    <citation type="submission" date="2024-03" db="EMBL/GenBank/DDBJ databases">
        <title>Complete genome sequence of the green alga Chloropicon roscoffensis RCC1871.</title>
        <authorList>
            <person name="Lemieux C."/>
            <person name="Pombert J.-F."/>
            <person name="Otis C."/>
            <person name="Turmel M."/>
        </authorList>
    </citation>
    <scope>NUCLEOTIDE SEQUENCE [LARGE SCALE GENOMIC DNA]</scope>
    <source>
        <strain evidence="3 4">RCC1871</strain>
    </source>
</reference>
<name>A0AAX4P848_9CHLO</name>